<evidence type="ECO:0000313" key="2">
    <source>
        <dbReference type="Proteomes" id="UP001501757"/>
    </source>
</evidence>
<organism evidence="1 2">
    <name type="scientific">Bowmanella denitrificans</name>
    <dbReference type="NCBI Taxonomy" id="366582"/>
    <lineage>
        <taxon>Bacteria</taxon>
        <taxon>Pseudomonadati</taxon>
        <taxon>Pseudomonadota</taxon>
        <taxon>Gammaproteobacteria</taxon>
        <taxon>Alteromonadales</taxon>
        <taxon>Alteromonadaceae</taxon>
        <taxon>Bowmanella</taxon>
    </lineage>
</organism>
<dbReference type="EMBL" id="BAAAEI010000030">
    <property type="protein sequence ID" value="GAA0373184.1"/>
    <property type="molecule type" value="Genomic_DNA"/>
</dbReference>
<keyword evidence="2" id="KW-1185">Reference proteome</keyword>
<evidence type="ECO:0008006" key="3">
    <source>
        <dbReference type="Google" id="ProtNLM"/>
    </source>
</evidence>
<reference evidence="1 2" key="1">
    <citation type="journal article" date="2019" name="Int. J. Syst. Evol. Microbiol.">
        <title>The Global Catalogue of Microorganisms (GCM) 10K type strain sequencing project: providing services to taxonomists for standard genome sequencing and annotation.</title>
        <authorList>
            <consortium name="The Broad Institute Genomics Platform"/>
            <consortium name="The Broad Institute Genome Sequencing Center for Infectious Disease"/>
            <person name="Wu L."/>
            <person name="Ma J."/>
        </authorList>
    </citation>
    <scope>NUCLEOTIDE SEQUENCE [LARGE SCALE GENOMIC DNA]</scope>
    <source>
        <strain evidence="1 2">JCM 13378</strain>
    </source>
</reference>
<name>A0ABN0XUE6_9ALTE</name>
<dbReference type="PROSITE" id="PS51257">
    <property type="entry name" value="PROKAR_LIPOPROTEIN"/>
    <property type="match status" value="1"/>
</dbReference>
<comment type="caution">
    <text evidence="1">The sequence shown here is derived from an EMBL/GenBank/DDBJ whole genome shotgun (WGS) entry which is preliminary data.</text>
</comment>
<protein>
    <recommendedName>
        <fullName evidence="3">Lipoprotein</fullName>
    </recommendedName>
</protein>
<dbReference type="Proteomes" id="UP001501757">
    <property type="component" value="Unassembled WGS sequence"/>
</dbReference>
<sequence>MRTILLASAMLTLGACSSEDIETANFGSDYYKSDYQLINATDLELDFYMANSELDGDERDPFKDKYKVAHLARLEEIKQISHEHNVEREVSFYVHAPYASKASYKEAHKVKRDRHYQWLAWKSGDALSHSLFEKHESNKEGVIRVRLFATQADLHASQNDNQLTLTAGKVSDFQSVQQCNGGLKINQIPVNLCDASFGRSYLLVVGDQGRIALALE</sequence>
<gene>
    <name evidence="1" type="ORF">GCM10009092_41730</name>
</gene>
<accession>A0ABN0XUE6</accession>
<dbReference type="RefSeq" id="WP_343847353.1">
    <property type="nucleotide sequence ID" value="NZ_BAAAEI010000030.1"/>
</dbReference>
<proteinExistence type="predicted"/>
<evidence type="ECO:0000313" key="1">
    <source>
        <dbReference type="EMBL" id="GAA0373184.1"/>
    </source>
</evidence>